<evidence type="ECO:0000313" key="2">
    <source>
        <dbReference type="Proteomes" id="UP001049176"/>
    </source>
</evidence>
<comment type="caution">
    <text evidence="1">The sequence shown here is derived from an EMBL/GenBank/DDBJ whole genome shotgun (WGS) entry which is preliminary data.</text>
</comment>
<proteinExistence type="predicted"/>
<dbReference type="GeneID" id="66081060"/>
<dbReference type="EMBL" id="CM032188">
    <property type="protein sequence ID" value="KAG7087941.1"/>
    <property type="molecule type" value="Genomic_DNA"/>
</dbReference>
<name>A0A9P7RQJ3_9AGAR</name>
<keyword evidence="2" id="KW-1185">Reference proteome</keyword>
<evidence type="ECO:0000313" key="1">
    <source>
        <dbReference type="EMBL" id="KAG7087941.1"/>
    </source>
</evidence>
<dbReference type="KEGG" id="more:E1B28_011985"/>
<accession>A0A9P7RQJ3</accession>
<sequence>MRLSSKSVWTTYIYSDRAQFLARCPPLNLKPVNGLSGEKWRGSTDAACGSGSIRRKPICRITFETLTSTVSPSSTIEISQSITTAPLIQRDLLAFLHAMQAPGICQIERWFRSLSVNRNISWNNGRVMVRRSKRIAWPSSLRGYSLSLHRRFSRTPLTVHERHNGLSSRLQA</sequence>
<organism evidence="1 2">
    <name type="scientific">Marasmius oreades</name>
    <name type="common">fairy-ring Marasmius</name>
    <dbReference type="NCBI Taxonomy" id="181124"/>
    <lineage>
        <taxon>Eukaryota</taxon>
        <taxon>Fungi</taxon>
        <taxon>Dikarya</taxon>
        <taxon>Basidiomycota</taxon>
        <taxon>Agaricomycotina</taxon>
        <taxon>Agaricomycetes</taxon>
        <taxon>Agaricomycetidae</taxon>
        <taxon>Agaricales</taxon>
        <taxon>Marasmiineae</taxon>
        <taxon>Marasmiaceae</taxon>
        <taxon>Marasmius</taxon>
    </lineage>
</organism>
<gene>
    <name evidence="1" type="ORF">E1B28_011985</name>
</gene>
<reference evidence="1" key="1">
    <citation type="journal article" date="2021" name="Genome Biol. Evol.">
        <title>The assembled and annotated genome of the fairy-ring fungus Marasmius oreades.</title>
        <authorList>
            <person name="Hiltunen M."/>
            <person name="Ament-Velasquez S.L."/>
            <person name="Johannesson H."/>
        </authorList>
    </citation>
    <scope>NUCLEOTIDE SEQUENCE</scope>
    <source>
        <strain evidence="1">03SP1</strain>
    </source>
</reference>
<dbReference type="AlphaFoldDB" id="A0A9P7RQJ3"/>
<dbReference type="Proteomes" id="UP001049176">
    <property type="component" value="Chromosome 8"/>
</dbReference>
<dbReference type="RefSeq" id="XP_043004412.1">
    <property type="nucleotide sequence ID" value="XM_043157047.1"/>
</dbReference>
<protein>
    <submittedName>
        <fullName evidence="1">Uncharacterized protein</fullName>
    </submittedName>
</protein>